<evidence type="ECO:0000313" key="3">
    <source>
        <dbReference type="Proteomes" id="UP001430374"/>
    </source>
</evidence>
<comment type="caution">
    <text evidence="2">The sequence shown here is derived from an EMBL/GenBank/DDBJ whole genome shotgun (WGS) entry which is preliminary data.</text>
</comment>
<dbReference type="InterPro" id="IPR002513">
    <property type="entry name" value="Tn3_Tnp_DDE_dom"/>
</dbReference>
<dbReference type="Proteomes" id="UP001430374">
    <property type="component" value="Unassembled WGS sequence"/>
</dbReference>
<keyword evidence="3" id="KW-1185">Reference proteome</keyword>
<gene>
    <name evidence="2" type="ORF">H9Q08_15220</name>
</gene>
<dbReference type="EMBL" id="JACSGT010000002">
    <property type="protein sequence ID" value="MCF2220637.1"/>
    <property type="molecule type" value="Genomic_DNA"/>
</dbReference>
<accession>A0ABS9C7T0</accession>
<protein>
    <submittedName>
        <fullName evidence="2">Transposase</fullName>
    </submittedName>
</protein>
<evidence type="ECO:0000313" key="2">
    <source>
        <dbReference type="EMBL" id="MCF2220637.1"/>
    </source>
</evidence>
<reference evidence="2" key="1">
    <citation type="submission" date="2021-08" db="EMBL/GenBank/DDBJ databases">
        <title>Complete genome sequence of Chryseobacterium sp strain PS-8.</title>
        <authorList>
            <person name="Das S.K."/>
        </authorList>
    </citation>
    <scope>NUCLEOTIDE SEQUENCE</scope>
    <source>
        <strain evidence="2">PS-8</strain>
    </source>
</reference>
<evidence type="ECO:0000259" key="1">
    <source>
        <dbReference type="Pfam" id="PF01526"/>
    </source>
</evidence>
<proteinExistence type="predicted"/>
<feature type="domain" description="Tn3 transposase DDE" evidence="1">
    <location>
        <begin position="56"/>
        <end position="190"/>
    </location>
</feature>
<sequence>MVKHYTKTNENILTNEYLKFSRDNRPRVATPKLDELISHFVHETIGENVYTPLTKILSDIDYSSNFNSSFLHYSRTSNKDSPSKNIIYAAIIALGCNIGVRKMGKISTGIGADKLEYVVRWFFSKDNIDEANQMILETTGKLSLPQIYLQKRDSLHTSSDGQKFNVSVPAINATHSFKYFGTGKGISAYSKDIPRNSYENKGYKIPPSKSMYIDENIIKDQWENILRLLCSIKLGEAKASVILKRLSSYSKQHPLYKAIKEVGRIHETIFLLRYFDEPPLRQNIEKQLNKIELSHLFAKAVFFGNNQEFKYETKEEQEIAVACRYLIQNAIIL</sequence>
<dbReference type="RefSeq" id="WP_235132055.1">
    <property type="nucleotide sequence ID" value="NZ_JACSGT010000002.1"/>
</dbReference>
<organism evidence="2 3">
    <name type="scientific">Chryseobacterium indicum</name>
    <dbReference type="NCBI Taxonomy" id="2766954"/>
    <lineage>
        <taxon>Bacteria</taxon>
        <taxon>Pseudomonadati</taxon>
        <taxon>Bacteroidota</taxon>
        <taxon>Flavobacteriia</taxon>
        <taxon>Flavobacteriales</taxon>
        <taxon>Weeksellaceae</taxon>
        <taxon>Chryseobacterium group</taxon>
        <taxon>Chryseobacterium</taxon>
    </lineage>
</organism>
<feature type="domain" description="Tn3 transposase DDE" evidence="1">
    <location>
        <begin position="207"/>
        <end position="333"/>
    </location>
</feature>
<dbReference type="Pfam" id="PF01526">
    <property type="entry name" value="DDE_Tnp_Tn3"/>
    <property type="match status" value="2"/>
</dbReference>
<name>A0ABS9C7T0_9FLAO</name>